<dbReference type="Pfam" id="PF04295">
    <property type="entry name" value="GD_AH_second"/>
    <property type="match status" value="1"/>
</dbReference>
<dbReference type="CDD" id="cd11613">
    <property type="entry name" value="SAF_AH_GD"/>
    <property type="match status" value="1"/>
</dbReference>
<dbReference type="RefSeq" id="WP_092362263.1">
    <property type="nucleotide sequence ID" value="NZ_DAINWJ010000074.1"/>
</dbReference>
<dbReference type="InterPro" id="IPR007392">
    <property type="entry name" value="GD_AH_second"/>
</dbReference>
<gene>
    <name evidence="4" type="ORF">SAMN05216313_106169</name>
</gene>
<evidence type="ECO:0000313" key="4">
    <source>
        <dbReference type="EMBL" id="SET45217.1"/>
    </source>
</evidence>
<dbReference type="STRING" id="460384.SAMN05216313_106169"/>
<dbReference type="GO" id="GO:0016829">
    <property type="term" value="F:lyase activity"/>
    <property type="evidence" value="ECO:0007669"/>
    <property type="project" value="UniProtKB-KW"/>
</dbReference>
<keyword evidence="2" id="KW-0456">Lyase</keyword>
<dbReference type="InterPro" id="IPR044144">
    <property type="entry name" value="SAF_UxaA/GarD"/>
</dbReference>
<comment type="similarity">
    <text evidence="1">Belongs to the UxaA family.</text>
</comment>
<dbReference type="AlphaFoldDB" id="A0A1I0EKL0"/>
<dbReference type="PANTHER" id="PTHR30536:SF5">
    <property type="entry name" value="ALTRONATE DEHYDRATASE"/>
    <property type="match status" value="1"/>
</dbReference>
<name>A0A1I0EKL0_9FIRM</name>
<evidence type="ECO:0000259" key="3">
    <source>
        <dbReference type="SMART" id="SM00858"/>
    </source>
</evidence>
<dbReference type="Gene3D" id="2.30.130.110">
    <property type="match status" value="1"/>
</dbReference>
<dbReference type="Proteomes" id="UP000198508">
    <property type="component" value="Unassembled WGS sequence"/>
</dbReference>
<protein>
    <submittedName>
        <fullName evidence="4">Altronate hydrolase</fullName>
    </submittedName>
</protein>
<keyword evidence="5" id="KW-1185">Reference proteome</keyword>
<feature type="domain" description="SAF" evidence="3">
    <location>
        <begin position="11"/>
        <end position="83"/>
    </location>
</feature>
<accession>A0A1I0EKL0</accession>
<evidence type="ECO:0000256" key="2">
    <source>
        <dbReference type="ARBA" id="ARBA00023239"/>
    </source>
</evidence>
<dbReference type="InterPro" id="IPR048332">
    <property type="entry name" value="GD_AH_C"/>
</dbReference>
<dbReference type="SMART" id="SM00858">
    <property type="entry name" value="SAF"/>
    <property type="match status" value="1"/>
</dbReference>
<dbReference type="InterPro" id="IPR013974">
    <property type="entry name" value="SAF"/>
</dbReference>
<dbReference type="GO" id="GO:0016787">
    <property type="term" value="F:hydrolase activity"/>
    <property type="evidence" value="ECO:0007669"/>
    <property type="project" value="UniProtKB-KW"/>
</dbReference>
<dbReference type="EMBL" id="FOIM01000006">
    <property type="protein sequence ID" value="SET45217.1"/>
    <property type="molecule type" value="Genomic_DNA"/>
</dbReference>
<dbReference type="GeneID" id="93276629"/>
<evidence type="ECO:0000313" key="5">
    <source>
        <dbReference type="Proteomes" id="UP000198508"/>
    </source>
</evidence>
<evidence type="ECO:0000256" key="1">
    <source>
        <dbReference type="ARBA" id="ARBA00010986"/>
    </source>
</evidence>
<dbReference type="Pfam" id="PF20629">
    <property type="entry name" value="GD_AH_C"/>
    <property type="match status" value="1"/>
</dbReference>
<organism evidence="4 5">
    <name type="scientific">Enterocloster lavalensis</name>
    <dbReference type="NCBI Taxonomy" id="460384"/>
    <lineage>
        <taxon>Bacteria</taxon>
        <taxon>Bacillati</taxon>
        <taxon>Bacillota</taxon>
        <taxon>Clostridia</taxon>
        <taxon>Lachnospirales</taxon>
        <taxon>Lachnospiraceae</taxon>
        <taxon>Enterocloster</taxon>
    </lineage>
</organism>
<proteinExistence type="inferred from homology"/>
<sequence length="500" mass="53873">MQKLLQIREEDAVAVALAPIAAGEIVSFGPGKTVTARESVRQGHKIALRPIPAGTDVIKYGCSIGGATADIEAGQWVHTHNMKSRLTEHVEYAYEPDVRPLAPCEPETFMGYRREDGRAGIRNEIWIIPGVGCVDDLCMRLAVENQELVERFGLDGLYAFPHPFGCSQLGEDNEMTRQLLASLVNHPNAGAVLVVSLGCENNVPAEFKEAIIRTAGDGFSPDRVKFLVCQEVEDEVAEGSRLLVRLAEYAGQFKRKPIPASELVIGMKCGGSDGLSGVTANPVLGQAGDMLVARGGSTMITEVPEMFGAEQMLLHRCVSREVFDKAQAMLNEYRDYFVRNGQPVYGNPAPGNYEGGISSLEDKSCGCVQKGGRAPIEDVIPYAGQIRKKGLTLLAGPGSDLVSATNLTAAGAHIVIFTTGRGTPYSTAAPTIKVSTNTPLYEKKRGWMDFNAGVVAEGMPIRDAAEELYRQILRVAGGEQTKGEAMGYRRIAIFKNGVIV</sequence>
<dbReference type="PANTHER" id="PTHR30536">
    <property type="entry name" value="ALTRONATE/GALACTARATE DEHYDRATASE"/>
    <property type="match status" value="1"/>
</dbReference>
<dbReference type="Pfam" id="PF08666">
    <property type="entry name" value="SAF"/>
    <property type="match status" value="1"/>
</dbReference>
<keyword evidence="4" id="KW-0378">Hydrolase</keyword>
<dbReference type="InterPro" id="IPR052172">
    <property type="entry name" value="UxaA_altronate/galactarate_dh"/>
</dbReference>
<reference evidence="5" key="1">
    <citation type="submission" date="2016-10" db="EMBL/GenBank/DDBJ databases">
        <authorList>
            <person name="Varghese N."/>
            <person name="Submissions S."/>
        </authorList>
    </citation>
    <scope>NUCLEOTIDE SEQUENCE [LARGE SCALE GENOMIC DNA]</scope>
    <source>
        <strain evidence="5">NLAE-zl-G277</strain>
    </source>
</reference>
<dbReference type="GO" id="GO:0019698">
    <property type="term" value="P:D-galacturonate catabolic process"/>
    <property type="evidence" value="ECO:0007669"/>
    <property type="project" value="TreeGrafter"/>
</dbReference>